<protein>
    <submittedName>
        <fullName evidence="2">Uncharacterized protein</fullName>
    </submittedName>
</protein>
<keyword evidence="1" id="KW-1185">Reference proteome</keyword>
<accession>A0A7E4UM25</accession>
<name>A0A7E4UM25_PANRE</name>
<sequence>MTLVCPSYDAACGGVFFWQLRNAHFNAICVSFIKTLGSIGLIEGAIEQAKEDICVQTGPVFVDQTYLVERASTHFKQHYNLITHCYHITPLSTAQLYPRIRSPQKSVFSGNDSVQVRVIA</sequence>
<dbReference type="AlphaFoldDB" id="A0A7E4UM25"/>
<reference evidence="2" key="2">
    <citation type="submission" date="2020-10" db="UniProtKB">
        <authorList>
            <consortium name="WormBaseParasite"/>
        </authorList>
    </citation>
    <scope>IDENTIFICATION</scope>
</reference>
<evidence type="ECO:0000313" key="1">
    <source>
        <dbReference type="Proteomes" id="UP000492821"/>
    </source>
</evidence>
<reference evidence="1" key="1">
    <citation type="journal article" date="2013" name="Genetics">
        <title>The draft genome and transcriptome of Panagrellus redivivus are shaped by the harsh demands of a free-living lifestyle.</title>
        <authorList>
            <person name="Srinivasan J."/>
            <person name="Dillman A.R."/>
            <person name="Macchietto M.G."/>
            <person name="Heikkinen L."/>
            <person name="Lakso M."/>
            <person name="Fracchia K.M."/>
            <person name="Antoshechkin I."/>
            <person name="Mortazavi A."/>
            <person name="Wong G."/>
            <person name="Sternberg P.W."/>
        </authorList>
    </citation>
    <scope>NUCLEOTIDE SEQUENCE [LARGE SCALE GENOMIC DNA]</scope>
    <source>
        <strain evidence="1">MT8872</strain>
    </source>
</reference>
<proteinExistence type="predicted"/>
<evidence type="ECO:0000313" key="2">
    <source>
        <dbReference type="WBParaSite" id="Pan_g10090.t1"/>
    </source>
</evidence>
<organism evidence="1 2">
    <name type="scientific">Panagrellus redivivus</name>
    <name type="common">Microworm</name>
    <dbReference type="NCBI Taxonomy" id="6233"/>
    <lineage>
        <taxon>Eukaryota</taxon>
        <taxon>Metazoa</taxon>
        <taxon>Ecdysozoa</taxon>
        <taxon>Nematoda</taxon>
        <taxon>Chromadorea</taxon>
        <taxon>Rhabditida</taxon>
        <taxon>Tylenchina</taxon>
        <taxon>Panagrolaimomorpha</taxon>
        <taxon>Panagrolaimoidea</taxon>
        <taxon>Panagrolaimidae</taxon>
        <taxon>Panagrellus</taxon>
    </lineage>
</organism>
<dbReference type="Proteomes" id="UP000492821">
    <property type="component" value="Unassembled WGS sequence"/>
</dbReference>
<dbReference type="WBParaSite" id="Pan_g10090.t1">
    <property type="protein sequence ID" value="Pan_g10090.t1"/>
    <property type="gene ID" value="Pan_g10090"/>
</dbReference>